<feature type="signal peptide" evidence="1">
    <location>
        <begin position="1"/>
        <end position="24"/>
    </location>
</feature>
<dbReference type="Pfam" id="PF19081">
    <property type="entry name" value="Ig_7"/>
    <property type="match status" value="2"/>
</dbReference>
<sequence length="1756" mass="184675">MKSKITLFLLLFSIINLLGNKTFAQTITATATPSTCANNGTITLIATDVPAPITYGIAKSPFNEQDIISSSSAQFTMLQPGDYFYGYFNGTTFVKSATTVNVANNYTTTSPTFSTYYSIFYAYCGSTDPLGFIYANLTGGNKPYNVELRDSNNNLVQQQQTQSSVSFTGVAAGNYTLKATDNCGTVVLAPNTVTVRPNVPYTTFTLDTPSTQPYTTYFNVVFSTPGDVCTPITSASIIHFNALLSLTINDITTSGSGPTVPQYYGSKNAVYKLEVQNAAGGFDVYDNLTVEQAYALVAPLPNDRSKWGIIRGSVTICGITKTNQIDLAQYKEFKQLPLSSVGISIYDDPTPAPCAPPTQVQFTTSTYQSGGCQPITLDITEKGTSNTQHFVIPQNFSVKLDIGKTYVVVIKDATGQVLPTYNFKNLTTSTSAKPTQTDPNNLFIDPATFTPLAIKDKIVFTDGISSKYIGKSALVISNLTTALGLVAPIRIQSLSGPSTINKTFTPTSTSSNFGLGNDLIPGTYKIRITDNQCFSADYDIVLGSYIISVALQNVSYDPSPTTCDRYIKKGQIRVTAVGKSLPTTGVDVITTVYGSNSAYPRLLKMPAGATYTNSTSSNVTLRGDATISFTFTADISGSYEMALSRQNDGRLVFASEIFENTTSVPLEVVPNFPSFDLAQSGGVICPGNTTGSLTVKVNNTIGTVNYFIKKDTDPDFPATGQTSATFTALTAGNYVIKAKTSCFEVIQPFTLKPANEIGDIIVGDNAYCTGATLNLSTIALGPVTSIVWTLPDNSIVNSPALNINNVTTANTGDYSVQVVTTSGCTFNATITVTINPNAEVALPVFNASSVPLICQSSSVQSIDYSATATNATGITYSINPPEAGTIGAGSQPGMVDWNSSFNGTATITATASGCGASKSTNFTVIVSPRSNAADIIAEGRTICPNETGIILTAFAPTMSDPIFTWFDSNLSSATILGTGENLVVSPLVTTTYYVDVEGDNFCSNEAGNRKEVTVTVNPIATVSDITVADQSICQGETATLTATSALINPVFTWYTDAGLVNSISNVETISVSPQFTTTYYVTVEADGICAIPPPAKPVTVTVNPLPTAHIAYSDPFTCNRGTATITQTGQSGGTYIGDAGLSINATSGEINLALSTPGQHTVTYEFTDGLCSNTTTANIEISATVLPAPLPDITAECEATPTNPTIEDPCAGIIEGTTTTLFPITLQGTTLITWNFDYGNGYTQTITQNVIIKDTTAPVAPLLDTITGECSVTPIAPTTTDNCTGIVTGTTTTLFPVTVVGTTPVTWLFEDGNGNSVTAIQNIIISEVTLAGTASTTCASDGSGYVLTFSVTGEAPYTATGTGAPGTWSGSTWTSQPILAGTDYNVSIQDVNACNTLTIADVAPICCVFEVVCPTFPLTTISCYDQLPTATTLTEAEFEALGNGDGIIGDIPCGAIDITASNGVDPGCNGNIIRTYTVTEYADPNNNKVRDVGENTILNTSLCTQTIILGRADFLVPTNQGSTVACAASIITPIVPVVTDNCGNILTPSAPVISATPACNGDVTYTYTFTDCAGNTHDWIYTYTIERADFTMPANQGSTVACTASIVTPTVPVVTDNCGTILTPSAPLISATPACNGDVTYTYTFTDCTGNTHDWVYTYTIERADFTMPANQGSTVTCSALIVTPTVPVVTDNCGNTLTPSAPLISTTPACNGDVTYTYTFTDCTGNTHDWVYTYTIEGADFTMPANQGSTVTAQH</sequence>
<evidence type="ECO:0008006" key="6">
    <source>
        <dbReference type="Google" id="ProtNLM"/>
    </source>
</evidence>
<dbReference type="RefSeq" id="WP_065450644.1">
    <property type="nucleotide sequence ID" value="NZ_LVEN01000035.1"/>
</dbReference>
<feature type="chain" id="PRO_5046836681" description="Gliding motility-associated C-terminal domain-containing protein" evidence="1">
    <location>
        <begin position="25"/>
        <end position="1756"/>
    </location>
</feature>
<feature type="domain" description="HYR-like" evidence="3">
    <location>
        <begin position="1666"/>
        <end position="1737"/>
    </location>
</feature>
<protein>
    <recommendedName>
        <fullName evidence="6">Gliding motility-associated C-terminal domain-containing protein</fullName>
    </recommendedName>
</protein>
<dbReference type="InterPro" id="IPR036179">
    <property type="entry name" value="Ig-like_dom_sf"/>
</dbReference>
<feature type="domain" description="Ig-like" evidence="2">
    <location>
        <begin position="1026"/>
        <end position="1104"/>
    </location>
</feature>
<feature type="domain" description="HYR-like" evidence="3">
    <location>
        <begin position="1590"/>
        <end position="1661"/>
    </location>
</feature>
<dbReference type="Pfam" id="PF23237">
    <property type="entry name" value="HYR_4C"/>
    <property type="match status" value="3"/>
</dbReference>
<accession>A0ABX2XH40</accession>
<name>A0ABX2XH40_9FLAO</name>
<dbReference type="InterPro" id="IPR044023">
    <property type="entry name" value="Ig_7"/>
</dbReference>
<keyword evidence="5" id="KW-1185">Reference proteome</keyword>
<dbReference type="Gene3D" id="2.60.40.10">
    <property type="entry name" value="Immunoglobulins"/>
    <property type="match status" value="1"/>
</dbReference>
<evidence type="ECO:0000259" key="2">
    <source>
        <dbReference type="Pfam" id="PF19081"/>
    </source>
</evidence>
<evidence type="ECO:0000313" key="4">
    <source>
        <dbReference type="EMBL" id="OCB72138.1"/>
    </source>
</evidence>
<gene>
    <name evidence="4" type="ORF">FLP_16640</name>
</gene>
<feature type="domain" description="Ig-like" evidence="2">
    <location>
        <begin position="936"/>
        <end position="1018"/>
    </location>
</feature>
<reference evidence="5" key="1">
    <citation type="submission" date="2016-03" db="EMBL/GenBank/DDBJ databases">
        <title>Draft genome sequence of Paenibacillus glacialis DSM 22343.</title>
        <authorList>
            <person name="Shin S.-K."/>
            <person name="Yi H."/>
        </authorList>
    </citation>
    <scope>NUCLEOTIDE SEQUENCE [LARGE SCALE GENOMIC DNA]</scope>
    <source>
        <strain evidence="5">CCUG 60099</strain>
    </source>
</reference>
<proteinExistence type="predicted"/>
<evidence type="ECO:0000256" key="1">
    <source>
        <dbReference type="SAM" id="SignalP"/>
    </source>
</evidence>
<dbReference type="InterPro" id="IPR057078">
    <property type="entry name" value="HYR-4C"/>
</dbReference>
<evidence type="ECO:0000259" key="3">
    <source>
        <dbReference type="Pfam" id="PF23237"/>
    </source>
</evidence>
<feature type="domain" description="HYR-like" evidence="3">
    <location>
        <begin position="1516"/>
        <end position="1585"/>
    </location>
</feature>
<comment type="caution">
    <text evidence="4">The sequence shown here is derived from an EMBL/GenBank/DDBJ whole genome shotgun (WGS) entry which is preliminary data.</text>
</comment>
<dbReference type="EMBL" id="LVEN01000035">
    <property type="protein sequence ID" value="OCB72138.1"/>
    <property type="molecule type" value="Genomic_DNA"/>
</dbReference>
<dbReference type="SUPFAM" id="SSF48726">
    <property type="entry name" value="Immunoglobulin"/>
    <property type="match status" value="1"/>
</dbReference>
<dbReference type="Proteomes" id="UP000093343">
    <property type="component" value="Unassembled WGS sequence"/>
</dbReference>
<keyword evidence="1" id="KW-0732">Signal</keyword>
<evidence type="ECO:0000313" key="5">
    <source>
        <dbReference type="Proteomes" id="UP000093343"/>
    </source>
</evidence>
<dbReference type="InterPro" id="IPR013783">
    <property type="entry name" value="Ig-like_fold"/>
</dbReference>
<organism evidence="4 5">
    <name type="scientific">Flavobacterium piscis</name>
    <dbReference type="NCBI Taxonomy" id="1114874"/>
    <lineage>
        <taxon>Bacteria</taxon>
        <taxon>Pseudomonadati</taxon>
        <taxon>Bacteroidota</taxon>
        <taxon>Flavobacteriia</taxon>
        <taxon>Flavobacteriales</taxon>
        <taxon>Flavobacteriaceae</taxon>
        <taxon>Flavobacterium</taxon>
    </lineage>
</organism>